<reference evidence="1 2" key="1">
    <citation type="submission" date="2017-12" db="EMBL/GenBank/DDBJ databases">
        <title>Draft Genome sequences of multiple microbial strains isolated from spacecraft associated surfaces.</title>
        <authorList>
            <person name="Seuylemezian A."/>
            <person name="Vaishampayan P."/>
            <person name="Venkateswaran K."/>
        </authorList>
    </citation>
    <scope>NUCLEOTIDE SEQUENCE [LARGE SCALE GENOMIC DNA]</scope>
    <source>
        <strain evidence="1 2">2P01AA</strain>
    </source>
</reference>
<proteinExistence type="predicted"/>
<dbReference type="Proteomes" id="UP000233553">
    <property type="component" value="Unassembled WGS sequence"/>
</dbReference>
<protein>
    <submittedName>
        <fullName evidence="1">Uncharacterized protein</fullName>
    </submittedName>
</protein>
<evidence type="ECO:0000313" key="2">
    <source>
        <dbReference type="Proteomes" id="UP000233553"/>
    </source>
</evidence>
<dbReference type="EMBL" id="PISJ01000018">
    <property type="protein sequence ID" value="PKF32130.1"/>
    <property type="molecule type" value="Genomic_DNA"/>
</dbReference>
<dbReference type="RefSeq" id="WP_101237030.1">
    <property type="nucleotide sequence ID" value="NZ_PISJ01000018.1"/>
</dbReference>
<name>A0A2N0WC55_9GAMM</name>
<dbReference type="AlphaFoldDB" id="A0A2N0WC55"/>
<organism evidence="1 2">
    <name type="scientific">Acinetobacter proteolyticus</name>
    <dbReference type="NCBI Taxonomy" id="1776741"/>
    <lineage>
        <taxon>Bacteria</taxon>
        <taxon>Pseudomonadati</taxon>
        <taxon>Pseudomonadota</taxon>
        <taxon>Gammaproteobacteria</taxon>
        <taxon>Moraxellales</taxon>
        <taxon>Moraxellaceae</taxon>
        <taxon>Acinetobacter</taxon>
    </lineage>
</organism>
<gene>
    <name evidence="1" type="ORF">CW311_15040</name>
</gene>
<evidence type="ECO:0000313" key="1">
    <source>
        <dbReference type="EMBL" id="PKF32130.1"/>
    </source>
</evidence>
<accession>A0A2N0WC55</accession>
<comment type="caution">
    <text evidence="1">The sequence shown here is derived from an EMBL/GenBank/DDBJ whole genome shotgun (WGS) entry which is preliminary data.</text>
</comment>
<sequence>MIHDKNFKLQVNDLLKNHGVTFGEREIECAINFFNLNIYFNTTSNSSLKYKDSILCSHINSQIDQTTAINILISNVQNILVSKEHLEWIENNNHRLIIWLLNRLSKQYNFIIITYGINNLYKTFLYNLDAINISIEEKILFLQNCASEWNFRKSSDSEIKWIQKTNSSQLEWAWLYLTKHNLLTHCFNHISNNNEKYESILACLDNLSYSSPETKELILLKMKKTWSQKKFRDSGKAKKPYHLPLTQETQAQLEELAKLKNMNKSKVLEAIILKEFNELKLK</sequence>